<accession>A0A3M9XME7</accession>
<proteinExistence type="predicted"/>
<name>A0A3M9XME7_9HYPH</name>
<evidence type="ECO:0000313" key="3">
    <source>
        <dbReference type="EMBL" id="RNJ49457.1"/>
    </source>
</evidence>
<feature type="transmembrane region" description="Helical" evidence="1">
    <location>
        <begin position="160"/>
        <end position="178"/>
    </location>
</feature>
<organism evidence="3 4">
    <name type="scientific">Methylocystis hirsuta</name>
    <dbReference type="NCBI Taxonomy" id="369798"/>
    <lineage>
        <taxon>Bacteria</taxon>
        <taxon>Pseudomonadati</taxon>
        <taxon>Pseudomonadota</taxon>
        <taxon>Alphaproteobacteria</taxon>
        <taxon>Hyphomicrobiales</taxon>
        <taxon>Methylocystaceae</taxon>
        <taxon>Methylocystis</taxon>
    </lineage>
</organism>
<sequence length="189" mass="21242">MIMRFFAAMLFAAAGWITQAHAHGDVGVNQGQCLMKLGPDTMTFTGYQPQKSREQFCDDIPDAGPTIITLDAQQDELRDMNLEMRVIRDVGQKDDTENLEANTEYYSPPKKYKSGTLTFEHVFPQEGKFIGLVKAKSDDGAKEYVARFPFSVGLTQTREITIAVFFGVLALVGFGLWYRHQFMGKKPKA</sequence>
<dbReference type="Proteomes" id="UP000268623">
    <property type="component" value="Unassembled WGS sequence"/>
</dbReference>
<keyword evidence="1" id="KW-0812">Transmembrane</keyword>
<evidence type="ECO:0000256" key="1">
    <source>
        <dbReference type="SAM" id="Phobius"/>
    </source>
</evidence>
<keyword evidence="1" id="KW-0472">Membrane</keyword>
<feature type="chain" id="PRO_5018058451" evidence="2">
    <location>
        <begin position="23"/>
        <end position="189"/>
    </location>
</feature>
<dbReference type="OrthoDB" id="9788559at2"/>
<dbReference type="EMBL" id="QWDD01000001">
    <property type="protein sequence ID" value="RNJ49457.1"/>
    <property type="molecule type" value="Genomic_DNA"/>
</dbReference>
<keyword evidence="4" id="KW-1185">Reference proteome</keyword>
<keyword evidence="2" id="KW-0732">Signal</keyword>
<gene>
    <name evidence="3" type="ORF">D1O30_07420</name>
</gene>
<reference evidence="3 4" key="1">
    <citation type="submission" date="2018-08" db="EMBL/GenBank/DDBJ databases">
        <title>Genome sequence of Methylocystis hirsuta CSC1, a methanotroph able to accumulate PHAs.</title>
        <authorList>
            <person name="Bordel S."/>
            <person name="Rodriguez E."/>
            <person name="Gancedo J."/>
            <person name="Munoz R."/>
        </authorList>
    </citation>
    <scope>NUCLEOTIDE SEQUENCE [LARGE SCALE GENOMIC DNA]</scope>
    <source>
        <strain evidence="3 4">CSC1</strain>
    </source>
</reference>
<protein>
    <submittedName>
        <fullName evidence="3">Uncharacterized protein</fullName>
    </submittedName>
</protein>
<evidence type="ECO:0000313" key="4">
    <source>
        <dbReference type="Proteomes" id="UP000268623"/>
    </source>
</evidence>
<evidence type="ECO:0000256" key="2">
    <source>
        <dbReference type="SAM" id="SignalP"/>
    </source>
</evidence>
<dbReference type="AlphaFoldDB" id="A0A3M9XME7"/>
<comment type="caution">
    <text evidence="3">The sequence shown here is derived from an EMBL/GenBank/DDBJ whole genome shotgun (WGS) entry which is preliminary data.</text>
</comment>
<feature type="signal peptide" evidence="2">
    <location>
        <begin position="1"/>
        <end position="22"/>
    </location>
</feature>
<dbReference type="RefSeq" id="WP_123175424.1">
    <property type="nucleotide sequence ID" value="NZ_QWDD01000001.1"/>
</dbReference>
<keyword evidence="1" id="KW-1133">Transmembrane helix</keyword>